<protein>
    <submittedName>
        <fullName evidence="4">Predicted protein</fullName>
    </submittedName>
</protein>
<keyword evidence="1" id="KW-0539">Nucleus</keyword>
<dbReference type="RefSeq" id="XP_003002955.1">
    <property type="nucleotide sequence ID" value="XM_003002909.1"/>
</dbReference>
<dbReference type="eggNOG" id="ENOG502SHIH">
    <property type="taxonomic scope" value="Eukaryota"/>
</dbReference>
<dbReference type="SMART" id="SM00906">
    <property type="entry name" value="Fungal_trans"/>
    <property type="match status" value="1"/>
</dbReference>
<name>C9SNP2_VERA1</name>
<dbReference type="GeneID" id="9536995"/>
<evidence type="ECO:0000256" key="2">
    <source>
        <dbReference type="SAM" id="MobiDB-lite"/>
    </source>
</evidence>
<dbReference type="GO" id="GO:0006351">
    <property type="term" value="P:DNA-templated transcription"/>
    <property type="evidence" value="ECO:0007669"/>
    <property type="project" value="InterPro"/>
</dbReference>
<keyword evidence="5" id="KW-1185">Reference proteome</keyword>
<proteinExistence type="predicted"/>
<feature type="region of interest" description="Disordered" evidence="2">
    <location>
        <begin position="42"/>
        <end position="70"/>
    </location>
</feature>
<dbReference type="OrthoDB" id="39175at2759"/>
<sequence length="643" mass="70413">MTVGTAKQRDEKGLESGQVERMRAGRAVVAKVPRLAGARHAAEGALVSPGRGRQARQAAPSSTQALGSEGAAECRVRLVLREKDRHPVHHRKAPDGPICCSSAHILDQINRRKIAAAVRHASQLAGAANAKTLGVPTFARPDGDRQSQTPWPNVVEAPRDANQPDASSSKDHASQSSGFSPTVSTRKPFRQGLLKQEYEHRPARTPRPDIMRAHSHGAGTQAQTMLEFELLAGKGMDVGRREVLKAAVALSNQPSTTTPQIDPEAEIYSGLDLDDESMYPSAEVLHFILDAPAQHQSVGLSYILDMVSRETIEKQGIALIEGTAKGPARLHYMVNLNYAAWLYLHATISGTISPAMKQHLIRRREHYEANLLAAVHSIGVLDVPSLSLFQALLSGTMFMIHTGRVEKSWNLSSAASRVCVALGGRYFTNLATTANSAEATAARYCLTLCFMFDKSLSLTMNRVSALPDINLNVAMVTPFDPSRPYTALPDVYLEFALVQDEIIKGRQRRPEVNRQMDVVQSLQQKMWPIGEKIRHFRSKPLNDQDAYLAAEWIGADFVYHSIMTAIFRLHPGLSEDGGLLDQMMGVEPTVPIFTGGDMSMAYGGQPHGYDPMSHINTLGEEDLLLQLGNTHPSLEWIEGAWPT</sequence>
<dbReference type="GO" id="GO:0008270">
    <property type="term" value="F:zinc ion binding"/>
    <property type="evidence" value="ECO:0007669"/>
    <property type="project" value="InterPro"/>
</dbReference>
<organism evidence="5">
    <name type="scientific">Verticillium alfalfae (strain VaMs.102 / ATCC MYA-4576 / FGSC 10136)</name>
    <name type="common">Verticillium wilt of alfalfa</name>
    <name type="synonym">Verticillium albo-atrum</name>
    <dbReference type="NCBI Taxonomy" id="526221"/>
    <lineage>
        <taxon>Eukaryota</taxon>
        <taxon>Fungi</taxon>
        <taxon>Dikarya</taxon>
        <taxon>Ascomycota</taxon>
        <taxon>Pezizomycotina</taxon>
        <taxon>Sordariomycetes</taxon>
        <taxon>Hypocreomycetidae</taxon>
        <taxon>Glomerellales</taxon>
        <taxon>Plectosphaerellaceae</taxon>
        <taxon>Verticillium</taxon>
    </lineage>
</organism>
<accession>C9SNP2</accession>
<evidence type="ECO:0000313" key="4">
    <source>
        <dbReference type="EMBL" id="EEY20407.1"/>
    </source>
</evidence>
<gene>
    <name evidence="4" type="ORF">VDBG_06517</name>
</gene>
<feature type="compositionally biased region" description="Basic and acidic residues" evidence="2">
    <location>
        <begin position="7"/>
        <end position="23"/>
    </location>
</feature>
<reference evidence="5" key="1">
    <citation type="journal article" date="2011" name="PLoS Pathog.">
        <title>Comparative genomics yields insights into niche adaptation of plant vascular wilt pathogens.</title>
        <authorList>
            <person name="Klosterman S.J."/>
            <person name="Subbarao K.V."/>
            <person name="Kang S."/>
            <person name="Veronese P."/>
            <person name="Gold S.E."/>
            <person name="Thomma B.P.H.J."/>
            <person name="Chen Z."/>
            <person name="Henrissat B."/>
            <person name="Lee Y.-H."/>
            <person name="Park J."/>
            <person name="Garcia-Pedrajas M.D."/>
            <person name="Barbara D.J."/>
            <person name="Anchieta A."/>
            <person name="de Jonge R."/>
            <person name="Santhanam P."/>
            <person name="Maruthachalam K."/>
            <person name="Atallah Z."/>
            <person name="Amyotte S.G."/>
            <person name="Paz Z."/>
            <person name="Inderbitzin P."/>
            <person name="Hayes R.J."/>
            <person name="Heiman D.I."/>
            <person name="Young S."/>
            <person name="Zeng Q."/>
            <person name="Engels R."/>
            <person name="Galagan J."/>
            <person name="Cuomo C.A."/>
            <person name="Dobinson K.F."/>
            <person name="Ma L.-J."/>
        </authorList>
    </citation>
    <scope>NUCLEOTIDE SEQUENCE [LARGE SCALE GENOMIC DNA]</scope>
    <source>
        <strain evidence="5">VaMs.102 / ATCC MYA-4576 / FGSC 10136</strain>
    </source>
</reference>
<dbReference type="HOGENOM" id="CLU_425908_0_0_1"/>
<evidence type="ECO:0000313" key="5">
    <source>
        <dbReference type="Proteomes" id="UP000008698"/>
    </source>
</evidence>
<dbReference type="OMA" id="ICCSSAH"/>
<dbReference type="EMBL" id="DS985221">
    <property type="protein sequence ID" value="EEY20407.1"/>
    <property type="molecule type" value="Genomic_DNA"/>
</dbReference>
<dbReference type="Proteomes" id="UP000008698">
    <property type="component" value="Unassembled WGS sequence"/>
</dbReference>
<dbReference type="GO" id="GO:0003677">
    <property type="term" value="F:DNA binding"/>
    <property type="evidence" value="ECO:0007669"/>
    <property type="project" value="InterPro"/>
</dbReference>
<evidence type="ECO:0000256" key="1">
    <source>
        <dbReference type="ARBA" id="ARBA00023242"/>
    </source>
</evidence>
<evidence type="ECO:0000259" key="3">
    <source>
        <dbReference type="SMART" id="SM00906"/>
    </source>
</evidence>
<dbReference type="CDD" id="cd12148">
    <property type="entry name" value="fungal_TF_MHR"/>
    <property type="match status" value="1"/>
</dbReference>
<feature type="region of interest" description="Disordered" evidence="2">
    <location>
        <begin position="134"/>
        <end position="189"/>
    </location>
</feature>
<feature type="domain" description="Xylanolytic transcriptional activator regulatory" evidence="3">
    <location>
        <begin position="408"/>
        <end position="482"/>
    </location>
</feature>
<dbReference type="AlphaFoldDB" id="C9SNP2"/>
<dbReference type="InterPro" id="IPR007219">
    <property type="entry name" value="XnlR_reg_dom"/>
</dbReference>
<dbReference type="KEGG" id="val:VDBG_06517"/>
<feature type="region of interest" description="Disordered" evidence="2">
    <location>
        <begin position="1"/>
        <end position="25"/>
    </location>
</feature>